<dbReference type="GeneID" id="19462115"/>
<feature type="compositionally biased region" description="Basic and acidic residues" evidence="1">
    <location>
        <begin position="70"/>
        <end position="98"/>
    </location>
</feature>
<dbReference type="STRING" id="1116229.S3CN45"/>
<dbReference type="AlphaFoldDB" id="S3CN45"/>
<dbReference type="OMA" id="HKTLDKQ"/>
<dbReference type="PANTHER" id="PTHR42345">
    <property type="entry name" value="TPR_REGION DOMAIN-CONTAINING PROTEIN"/>
    <property type="match status" value="1"/>
</dbReference>
<dbReference type="OrthoDB" id="6493944at2759"/>
<name>S3CN45_GLAL2</name>
<proteinExistence type="predicted"/>
<evidence type="ECO:0000256" key="1">
    <source>
        <dbReference type="SAM" id="MobiDB-lite"/>
    </source>
</evidence>
<dbReference type="HOGENOM" id="CLU_015126_0_0_1"/>
<evidence type="ECO:0000313" key="3">
    <source>
        <dbReference type="Proteomes" id="UP000016922"/>
    </source>
</evidence>
<evidence type="ECO:0000313" key="2">
    <source>
        <dbReference type="EMBL" id="EPE27145.1"/>
    </source>
</evidence>
<dbReference type="PANTHER" id="PTHR42345:SF1">
    <property type="entry name" value="VTC DOMAIN-CONTAINING PROTEIN"/>
    <property type="match status" value="1"/>
</dbReference>
<dbReference type="KEGG" id="glz:GLAREA_03059"/>
<feature type="compositionally biased region" description="Basic and acidic residues" evidence="1">
    <location>
        <begin position="16"/>
        <end position="33"/>
    </location>
</feature>
<dbReference type="EMBL" id="KE145370">
    <property type="protein sequence ID" value="EPE27145.1"/>
    <property type="molecule type" value="Genomic_DNA"/>
</dbReference>
<accession>S3CN45</accession>
<dbReference type="RefSeq" id="XP_008086335.1">
    <property type="nucleotide sequence ID" value="XM_008088144.1"/>
</dbReference>
<sequence length="767" mass="86642">MSEAKKKLLGLFRSRSTSERPSKDSPDYEDDRRSTRRPSTSSHRRDHSPRSHSEASPPSKGERRHKHRERRSEGHRERHKDGHRDDRRRREEEGDGRRMSIASQVPPISYPAPLTEWPPAGLRRDALSQGKAMELIANGAPAFKGSRRTIAHSSEEYYNLFAVCEGNGPAGTDCGEPFNGRYTVNSFRLQGPEPAEHPWETLEQPSMAFCYGPRPGTCTLTYWVGLSGNPSPPIELREPDMRPREVELSTILDRLRYLEGGFEEDYEDLMYTNLYKKLLKDPDKLLSPHKGMEKQIADLIIVLSRREWIDFSKPGNQVVAKFFANAGYTDHGRYKLFFHQLLLSIELDLRIHSKQHSEAAKAQLLSQLPPSISWNLALARRWRESMIIEKFVTGANPEEIKFRLKSKKLQVKSLHRFSRAMKWPNLAQVDKTLRELDPNAERLEDRSSDAMSYFTGMILPGTTLPWLIMNTLIDCDDGIEANALAALTHIHPNSGFQYRGTTYWSSTSIVGKVLAPTCREIAGWVGPVRPTADLPRVGIARIRQRRPKQVLTPKDVTTMMERSDPLGPPADSYPVEEYKLLFPDEDDLVDIVRVETLSLKAASITPPGAAADGRPLVYDSCVQFAIDGKSWPLRLTYDVSFIFACPCARGPHPLFFDYVYKEINVSEILNIRDWGGTYSRSGSVGSKQESVSNTGDDDSERVLVVNAFGVADNEVLARAWCSHWGLSAVVADVEKTCMACAIREAYAACVNVCILVEGMDEYDDDWR</sequence>
<keyword evidence="3" id="KW-1185">Reference proteome</keyword>
<feature type="region of interest" description="Disordered" evidence="1">
    <location>
        <begin position="1"/>
        <end position="118"/>
    </location>
</feature>
<dbReference type="eggNOG" id="ENOG502QPI4">
    <property type="taxonomic scope" value="Eukaryota"/>
</dbReference>
<protein>
    <submittedName>
        <fullName evidence="2">Uncharacterized protein</fullName>
    </submittedName>
</protein>
<reference evidence="2 3" key="1">
    <citation type="journal article" date="2013" name="BMC Genomics">
        <title>Genomics-driven discovery of the pneumocandin biosynthetic gene cluster in the fungus Glarea lozoyensis.</title>
        <authorList>
            <person name="Chen L."/>
            <person name="Yue Q."/>
            <person name="Zhang X."/>
            <person name="Xiang M."/>
            <person name="Wang C."/>
            <person name="Li S."/>
            <person name="Che Y."/>
            <person name="Ortiz-Lopez F.J."/>
            <person name="Bills G.F."/>
            <person name="Liu X."/>
            <person name="An Z."/>
        </authorList>
    </citation>
    <scope>NUCLEOTIDE SEQUENCE [LARGE SCALE GENOMIC DNA]</scope>
    <source>
        <strain evidence="3">ATCC 20868 / MF5171</strain>
    </source>
</reference>
<organism evidence="2 3">
    <name type="scientific">Glarea lozoyensis (strain ATCC 20868 / MF5171)</name>
    <dbReference type="NCBI Taxonomy" id="1116229"/>
    <lineage>
        <taxon>Eukaryota</taxon>
        <taxon>Fungi</taxon>
        <taxon>Dikarya</taxon>
        <taxon>Ascomycota</taxon>
        <taxon>Pezizomycotina</taxon>
        <taxon>Leotiomycetes</taxon>
        <taxon>Helotiales</taxon>
        <taxon>Helotiaceae</taxon>
        <taxon>Glarea</taxon>
    </lineage>
</organism>
<gene>
    <name evidence="2" type="ORF">GLAREA_03059</name>
</gene>
<dbReference type="Proteomes" id="UP000016922">
    <property type="component" value="Unassembled WGS sequence"/>
</dbReference>